<dbReference type="Proteomes" id="UP000237631">
    <property type="component" value="Unassembled WGS sequence"/>
</dbReference>
<proteinExistence type="predicted"/>
<accession>A0A2S6C1B9</accession>
<organism evidence="1 2">
    <name type="scientific">Cercospora berteroae</name>
    <dbReference type="NCBI Taxonomy" id="357750"/>
    <lineage>
        <taxon>Eukaryota</taxon>
        <taxon>Fungi</taxon>
        <taxon>Dikarya</taxon>
        <taxon>Ascomycota</taxon>
        <taxon>Pezizomycotina</taxon>
        <taxon>Dothideomycetes</taxon>
        <taxon>Dothideomycetidae</taxon>
        <taxon>Mycosphaerellales</taxon>
        <taxon>Mycosphaerellaceae</taxon>
        <taxon>Cercospora</taxon>
    </lineage>
</organism>
<comment type="caution">
    <text evidence="1">The sequence shown here is derived from an EMBL/GenBank/DDBJ whole genome shotgun (WGS) entry which is preliminary data.</text>
</comment>
<reference evidence="2" key="1">
    <citation type="journal article" date="2017" name="bioRxiv">
        <title>Conservation of a gene cluster reveals novel cercosporin biosynthetic mechanisms and extends production to the genus Colletotrichum.</title>
        <authorList>
            <person name="de Jonge R."/>
            <person name="Ebert M.K."/>
            <person name="Huitt-Roehl C.R."/>
            <person name="Pal P."/>
            <person name="Suttle J.C."/>
            <person name="Spanner R.E."/>
            <person name="Neubauer J.D."/>
            <person name="Jurick W.M.II."/>
            <person name="Stott K.A."/>
            <person name="Secor G.A."/>
            <person name="Thomma B.P.H.J."/>
            <person name="Van de Peer Y."/>
            <person name="Townsend C.A."/>
            <person name="Bolton M.D."/>
        </authorList>
    </citation>
    <scope>NUCLEOTIDE SEQUENCE [LARGE SCALE GENOMIC DNA]</scope>
    <source>
        <strain evidence="2">CBS538.71</strain>
    </source>
</reference>
<protein>
    <recommendedName>
        <fullName evidence="3">F-box domain-containing protein</fullName>
    </recommendedName>
</protein>
<evidence type="ECO:0008006" key="3">
    <source>
        <dbReference type="Google" id="ProtNLM"/>
    </source>
</evidence>
<dbReference type="OrthoDB" id="5139943at2759"/>
<name>A0A2S6C1B9_9PEZI</name>
<dbReference type="STRING" id="357750.A0A2S6C1B9"/>
<keyword evidence="2" id="KW-1185">Reference proteome</keyword>
<dbReference type="AlphaFoldDB" id="A0A2S6C1B9"/>
<evidence type="ECO:0000313" key="1">
    <source>
        <dbReference type="EMBL" id="PPJ53521.1"/>
    </source>
</evidence>
<sequence length="410" mass="46505">MAGNIRLDTLPPELITQIATASDAYSVLQLALTCHTIRAACYNVLTFKEIMERSQRLQWRKDLLDIATIQRRCGKDVRAWTRYAIANELTIRYAQEQQSTLAPPVEATEKGTALSNMPWSALAPHIRVNGGKEIAMLWLPELFLVRHPFLLDGFWRVYLDSPPAVLRVKHMFCLTMAVLGASGQMIGLERALGASRGRTLVSGDTMTVHLWNLCWMVLQIRASVKTRLAAWPYNDSARVPYIPAPAVADISLQPLETRYNIPLPFENEFDEWYQNHTTAMATEEYMTKGKFKGYYCYFGTFALAPPRLDPPMMSIQFTKDQDAQVKDQLCLKAENCVDGVDTFVIRGSIQAGYSDNTPLFRAKKRYSHGTMWDWQLRLTPFGLVGYWGTLSDEGLQRNGSVWLWKSDDGS</sequence>
<evidence type="ECO:0000313" key="2">
    <source>
        <dbReference type="Proteomes" id="UP000237631"/>
    </source>
</evidence>
<dbReference type="EMBL" id="PNEN01000578">
    <property type="protein sequence ID" value="PPJ53521.1"/>
    <property type="molecule type" value="Genomic_DNA"/>
</dbReference>
<gene>
    <name evidence="1" type="ORF">CBER1_00271</name>
</gene>